<dbReference type="EMBL" id="CP036150">
    <property type="protein sequence ID" value="QEN07815.1"/>
    <property type="molecule type" value="Genomic_DNA"/>
</dbReference>
<gene>
    <name evidence="1" type="ORF">EXM22_07360</name>
</gene>
<dbReference type="AlphaFoldDB" id="A0A5C1QI37"/>
<evidence type="ECO:0000313" key="1">
    <source>
        <dbReference type="EMBL" id="QEN07815.1"/>
    </source>
</evidence>
<name>A0A5C1QI37_9SPIO</name>
<sequence>MRRIGILCFLFFSLTSLFSVELVLINKTETPLFEVYAVPADTENWGYDKLPFDVILPGDYVVLEVELDEEKPINFRFVDEDGDLYLKYNVDISSRRKILILPEDHQLLSSEGLIRFTLVNKTGSVIRALYISSETEDEWGDNLLDEFLLESGEMILDLQTSGRSSFYDIRLELAGESIVKKRVFISDRARVLLTLH</sequence>
<keyword evidence="2" id="KW-1185">Reference proteome</keyword>
<dbReference type="OrthoDB" id="574488at2"/>
<dbReference type="Proteomes" id="UP000324209">
    <property type="component" value="Chromosome"/>
</dbReference>
<dbReference type="RefSeq" id="WP_149485895.1">
    <property type="nucleotide sequence ID" value="NZ_CP036150.1"/>
</dbReference>
<accession>A0A5C1QI37</accession>
<organism evidence="1 2">
    <name type="scientific">Oceanispirochaeta crateris</name>
    <dbReference type="NCBI Taxonomy" id="2518645"/>
    <lineage>
        <taxon>Bacteria</taxon>
        <taxon>Pseudomonadati</taxon>
        <taxon>Spirochaetota</taxon>
        <taxon>Spirochaetia</taxon>
        <taxon>Spirochaetales</taxon>
        <taxon>Spirochaetaceae</taxon>
        <taxon>Oceanispirochaeta</taxon>
    </lineage>
</organism>
<reference evidence="1 2" key="1">
    <citation type="submission" date="2019-02" db="EMBL/GenBank/DDBJ databases">
        <title>Complete Genome Sequence and Methylome Analysis of free living Spirochaetas.</title>
        <authorList>
            <person name="Fomenkov A."/>
            <person name="Dubinina G."/>
            <person name="Leshcheva N."/>
            <person name="Mikheeva N."/>
            <person name="Grabovich M."/>
            <person name="Vincze T."/>
            <person name="Roberts R.J."/>
        </authorList>
    </citation>
    <scope>NUCLEOTIDE SEQUENCE [LARGE SCALE GENOMIC DNA]</scope>
    <source>
        <strain evidence="1 2">K2</strain>
    </source>
</reference>
<proteinExistence type="predicted"/>
<dbReference type="KEGG" id="ock:EXM22_07360"/>
<evidence type="ECO:0000313" key="2">
    <source>
        <dbReference type="Proteomes" id="UP000324209"/>
    </source>
</evidence>
<protein>
    <submittedName>
        <fullName evidence="1">Uncharacterized protein</fullName>
    </submittedName>
</protein>